<dbReference type="PROSITE" id="PS50977">
    <property type="entry name" value="HTH_TETR_2"/>
    <property type="match status" value="1"/>
</dbReference>
<dbReference type="PRINTS" id="PR00455">
    <property type="entry name" value="HTHTETR"/>
</dbReference>
<feature type="DNA-binding region" description="H-T-H motif" evidence="2">
    <location>
        <begin position="42"/>
        <end position="61"/>
    </location>
</feature>
<keyword evidence="6" id="KW-1185">Reference proteome</keyword>
<organism evidence="5 6">
    <name type="scientific">Spongiibacter nanhainus</name>
    <dbReference type="NCBI Taxonomy" id="2794344"/>
    <lineage>
        <taxon>Bacteria</taxon>
        <taxon>Pseudomonadati</taxon>
        <taxon>Pseudomonadota</taxon>
        <taxon>Gammaproteobacteria</taxon>
        <taxon>Cellvibrionales</taxon>
        <taxon>Spongiibacteraceae</taxon>
        <taxon>Spongiibacter</taxon>
    </lineage>
</organism>
<sequence length="211" mass="23565">MDKTAPRRYRGQSPDTRQAQRRQQLLDAALTVIGERGFSSMTVKMVCQTAGLTERYFYESFSNRDALLAELYQQQTQSLRHTMYNALENPVANADQFVRNGLGAFFDFVQHQPAAARLVLFEVLAVSREIDQLYYQAMEDFAALVQQLAHRQNIATIPPPADEDMVYAGLVGAVVQIAQRWVLGGYHQPRSAVLESAVLIFAATANFGGDS</sequence>
<gene>
    <name evidence="5" type="ORF">I6N98_13620</name>
</gene>
<dbReference type="Pfam" id="PF00440">
    <property type="entry name" value="TetR_N"/>
    <property type="match status" value="1"/>
</dbReference>
<dbReference type="InterPro" id="IPR009057">
    <property type="entry name" value="Homeodomain-like_sf"/>
</dbReference>
<feature type="region of interest" description="Disordered" evidence="3">
    <location>
        <begin position="1"/>
        <end position="20"/>
    </location>
</feature>
<dbReference type="Proteomes" id="UP000596063">
    <property type="component" value="Chromosome"/>
</dbReference>
<evidence type="ECO:0000259" key="4">
    <source>
        <dbReference type="PROSITE" id="PS50977"/>
    </source>
</evidence>
<dbReference type="InterPro" id="IPR050624">
    <property type="entry name" value="HTH-type_Tx_Regulator"/>
</dbReference>
<dbReference type="SUPFAM" id="SSF46689">
    <property type="entry name" value="Homeodomain-like"/>
    <property type="match status" value="1"/>
</dbReference>
<evidence type="ECO:0000313" key="5">
    <source>
        <dbReference type="EMBL" id="QQD17396.1"/>
    </source>
</evidence>
<evidence type="ECO:0000256" key="2">
    <source>
        <dbReference type="PROSITE-ProRule" id="PRU00335"/>
    </source>
</evidence>
<dbReference type="KEGG" id="snan:I6N98_13620"/>
<evidence type="ECO:0000256" key="1">
    <source>
        <dbReference type="ARBA" id="ARBA00023125"/>
    </source>
</evidence>
<dbReference type="PANTHER" id="PTHR43479">
    <property type="entry name" value="ACREF/ENVCD OPERON REPRESSOR-RELATED"/>
    <property type="match status" value="1"/>
</dbReference>
<dbReference type="AlphaFoldDB" id="A0A7T4QZ22"/>
<proteinExistence type="predicted"/>
<accession>A0A7T4QZ22</accession>
<dbReference type="Gene3D" id="1.10.357.10">
    <property type="entry name" value="Tetracycline Repressor, domain 2"/>
    <property type="match status" value="1"/>
</dbReference>
<feature type="compositionally biased region" description="Basic residues" evidence="3">
    <location>
        <begin position="1"/>
        <end position="10"/>
    </location>
</feature>
<evidence type="ECO:0000313" key="6">
    <source>
        <dbReference type="Proteomes" id="UP000596063"/>
    </source>
</evidence>
<dbReference type="GO" id="GO:0003677">
    <property type="term" value="F:DNA binding"/>
    <property type="evidence" value="ECO:0007669"/>
    <property type="project" value="UniProtKB-UniRule"/>
</dbReference>
<dbReference type="PANTHER" id="PTHR43479:SF11">
    <property type="entry name" value="ACREF_ENVCD OPERON REPRESSOR-RELATED"/>
    <property type="match status" value="1"/>
</dbReference>
<dbReference type="InterPro" id="IPR036271">
    <property type="entry name" value="Tet_transcr_reg_TetR-rel_C_sf"/>
</dbReference>
<dbReference type="RefSeq" id="WP_198568897.1">
    <property type="nucleotide sequence ID" value="NZ_CP066167.1"/>
</dbReference>
<protein>
    <submittedName>
        <fullName evidence="5">TetR/AcrR family transcriptional regulator</fullName>
    </submittedName>
</protein>
<evidence type="ECO:0000256" key="3">
    <source>
        <dbReference type="SAM" id="MobiDB-lite"/>
    </source>
</evidence>
<keyword evidence="1 2" id="KW-0238">DNA-binding</keyword>
<name>A0A7T4QZ22_9GAMM</name>
<feature type="domain" description="HTH tetR-type" evidence="4">
    <location>
        <begin position="19"/>
        <end position="79"/>
    </location>
</feature>
<dbReference type="InterPro" id="IPR001647">
    <property type="entry name" value="HTH_TetR"/>
</dbReference>
<dbReference type="EMBL" id="CP066167">
    <property type="protein sequence ID" value="QQD17396.1"/>
    <property type="molecule type" value="Genomic_DNA"/>
</dbReference>
<dbReference type="SUPFAM" id="SSF48498">
    <property type="entry name" value="Tetracyclin repressor-like, C-terminal domain"/>
    <property type="match status" value="1"/>
</dbReference>
<reference evidence="5 6" key="1">
    <citation type="submission" date="2020-12" db="EMBL/GenBank/DDBJ databases">
        <authorList>
            <person name="Shan Y."/>
        </authorList>
    </citation>
    <scope>NUCLEOTIDE SEQUENCE [LARGE SCALE GENOMIC DNA]</scope>
    <source>
        <strain evidence="6">csc3.9</strain>
    </source>
</reference>